<dbReference type="SMART" id="SM00906">
    <property type="entry name" value="Fungal_trans"/>
    <property type="match status" value="1"/>
</dbReference>
<proteinExistence type="predicted"/>
<dbReference type="GO" id="GO:0003677">
    <property type="term" value="F:DNA binding"/>
    <property type="evidence" value="ECO:0007669"/>
    <property type="project" value="InterPro"/>
</dbReference>
<feature type="region of interest" description="Disordered" evidence="4">
    <location>
        <begin position="427"/>
        <end position="448"/>
    </location>
</feature>
<comment type="caution">
    <text evidence="6">The sequence shown here is derived from an EMBL/GenBank/DDBJ whole genome shotgun (WGS) entry which is preliminary data.</text>
</comment>
<dbReference type="CDD" id="cd12148">
    <property type="entry name" value="fungal_TF_MHR"/>
    <property type="match status" value="1"/>
</dbReference>
<dbReference type="PANTHER" id="PTHR47840">
    <property type="entry name" value="ZN(II)2CYS6 TRANSCRIPTION FACTOR (EUROFUNG)-RELATED"/>
    <property type="match status" value="1"/>
</dbReference>
<dbReference type="PANTHER" id="PTHR47840:SF1">
    <property type="entry name" value="ZN(II)2CYS6 TRANSCRIPTION FACTOR (EUROFUNG)"/>
    <property type="match status" value="1"/>
</dbReference>
<feature type="domain" description="Xylanolytic transcriptional activator regulatory" evidence="5">
    <location>
        <begin position="114"/>
        <end position="180"/>
    </location>
</feature>
<dbReference type="GO" id="GO:0006351">
    <property type="term" value="P:DNA-templated transcription"/>
    <property type="evidence" value="ECO:0007669"/>
    <property type="project" value="InterPro"/>
</dbReference>
<evidence type="ECO:0000313" key="6">
    <source>
        <dbReference type="EMBL" id="CAG8413683.1"/>
    </source>
</evidence>
<evidence type="ECO:0000256" key="2">
    <source>
        <dbReference type="ARBA" id="ARBA00023163"/>
    </source>
</evidence>
<accession>A0A9W4NS26</accession>
<dbReference type="GO" id="GO:0008270">
    <property type="term" value="F:zinc ion binding"/>
    <property type="evidence" value="ECO:0007669"/>
    <property type="project" value="InterPro"/>
</dbReference>
<dbReference type="InterPro" id="IPR007219">
    <property type="entry name" value="XnlR_reg_dom"/>
</dbReference>
<organism evidence="6 7">
    <name type="scientific">Penicillium salamii</name>
    <dbReference type="NCBI Taxonomy" id="1612424"/>
    <lineage>
        <taxon>Eukaryota</taxon>
        <taxon>Fungi</taxon>
        <taxon>Dikarya</taxon>
        <taxon>Ascomycota</taxon>
        <taxon>Pezizomycotina</taxon>
        <taxon>Eurotiomycetes</taxon>
        <taxon>Eurotiomycetidae</taxon>
        <taxon>Eurotiales</taxon>
        <taxon>Aspergillaceae</taxon>
        <taxon>Penicillium</taxon>
    </lineage>
</organism>
<keyword evidence="1" id="KW-0805">Transcription regulation</keyword>
<dbReference type="Proteomes" id="UP001152649">
    <property type="component" value="Unassembled WGS sequence"/>
</dbReference>
<evidence type="ECO:0000259" key="5">
    <source>
        <dbReference type="SMART" id="SM00906"/>
    </source>
</evidence>
<dbReference type="OrthoDB" id="6509908at2759"/>
<protein>
    <recommendedName>
        <fullName evidence="5">Xylanolytic transcriptional activator regulatory domain-containing protein</fullName>
    </recommendedName>
</protein>
<gene>
    <name evidence="6" type="ORF">PSALAMII_LOCUS9102</name>
</gene>
<evidence type="ECO:0000256" key="3">
    <source>
        <dbReference type="ARBA" id="ARBA00023242"/>
    </source>
</evidence>
<reference evidence="6" key="1">
    <citation type="submission" date="2021-07" db="EMBL/GenBank/DDBJ databases">
        <authorList>
            <person name="Branca A.L. A."/>
        </authorList>
    </citation>
    <scope>NUCLEOTIDE SEQUENCE</scope>
</reference>
<evidence type="ECO:0000313" key="7">
    <source>
        <dbReference type="Proteomes" id="UP001152649"/>
    </source>
</evidence>
<evidence type="ECO:0000256" key="1">
    <source>
        <dbReference type="ARBA" id="ARBA00023015"/>
    </source>
</evidence>
<dbReference type="EMBL" id="CAJVPG010000432">
    <property type="protein sequence ID" value="CAG8413683.1"/>
    <property type="molecule type" value="Genomic_DNA"/>
</dbReference>
<dbReference type="AlphaFoldDB" id="A0A9W4NS26"/>
<sequence length="505" mass="56164">MLSTLPSDAEIQTIFQTRSRWWETWRQSFGLGWGEDENKTLESFATHAVCTGNPSLLGSLLVCFALSCGDYHRYLTPVEHWILAEDNFSGNAYDFQCIIALGLCLLSALQPSRAWSVFRTATTRLQLAGIHKNHQKSESLDVAFWQIFGADRWVSLLIGLPYSAPDHLYDLEIPEATESSYIKFHYRHLTILAGRVIDVLQSDPPPSLSKLISVEERIDEITAQLPPDYLDIGQILTSPDVPNKSARLYRLTHIHQLKSFLYLPLFLQISGTRNGRAEQRHGVKYGISTCTNSARSFLGAFFTLFDLDPSTAAADNSIKLTALTALCAAVVLYLNSLSSGEKDPSQTDQSRPFSDPDIALVYRVIFILQVCSEGREESLCGQCHQALHKLISCGDEIDLGGSRQISVPCFGIITLMRGKGVEASNISETGNWDPELADTHSHSQAASGGEHIQLENVDPISPLLFDDMFFSYQGPWNPNELEFDWLNQGIDLTSYPCGFSNLDST</sequence>
<keyword evidence="7" id="KW-1185">Reference proteome</keyword>
<name>A0A9W4NS26_9EURO</name>
<keyword evidence="2" id="KW-0804">Transcription</keyword>
<keyword evidence="3" id="KW-0539">Nucleus</keyword>
<evidence type="ECO:0000256" key="4">
    <source>
        <dbReference type="SAM" id="MobiDB-lite"/>
    </source>
</evidence>